<dbReference type="PANTHER" id="PTHR22893:SF91">
    <property type="entry name" value="NADPH DEHYDROGENASE 2-RELATED"/>
    <property type="match status" value="1"/>
</dbReference>
<evidence type="ECO:0000256" key="1">
    <source>
        <dbReference type="ARBA" id="ARBA00022630"/>
    </source>
</evidence>
<organism evidence="3 4">
    <name type="scientific">Plectosphaerella cucumerina</name>
    <dbReference type="NCBI Taxonomy" id="40658"/>
    <lineage>
        <taxon>Eukaryota</taxon>
        <taxon>Fungi</taxon>
        <taxon>Dikarya</taxon>
        <taxon>Ascomycota</taxon>
        <taxon>Pezizomycotina</taxon>
        <taxon>Sordariomycetes</taxon>
        <taxon>Hypocreomycetidae</taxon>
        <taxon>Glomerellales</taxon>
        <taxon>Plectosphaerellaceae</taxon>
        <taxon>Plectosphaerella</taxon>
    </lineage>
</organism>
<dbReference type="SUPFAM" id="SSF51395">
    <property type="entry name" value="FMN-linked oxidoreductases"/>
    <property type="match status" value="1"/>
</dbReference>
<evidence type="ECO:0000259" key="2">
    <source>
        <dbReference type="Pfam" id="PF00724"/>
    </source>
</evidence>
<feature type="non-terminal residue" evidence="3">
    <location>
        <position position="1"/>
    </location>
</feature>
<accession>A0A8K0TBB1</accession>
<dbReference type="OrthoDB" id="66881at2759"/>
<dbReference type="Pfam" id="PF00724">
    <property type="entry name" value="Oxidored_FMN"/>
    <property type="match status" value="1"/>
</dbReference>
<name>A0A8K0TBB1_9PEZI</name>
<dbReference type="Proteomes" id="UP000813385">
    <property type="component" value="Unassembled WGS sequence"/>
</dbReference>
<keyword evidence="1" id="KW-0285">Flavoprotein</keyword>
<dbReference type="GO" id="GO:0010181">
    <property type="term" value="F:FMN binding"/>
    <property type="evidence" value="ECO:0007669"/>
    <property type="project" value="InterPro"/>
</dbReference>
<comment type="caution">
    <text evidence="3">The sequence shown here is derived from an EMBL/GenBank/DDBJ whole genome shotgun (WGS) entry which is preliminary data.</text>
</comment>
<dbReference type="InterPro" id="IPR001155">
    <property type="entry name" value="OxRdtase_FMN_N"/>
</dbReference>
<dbReference type="Gene3D" id="3.20.20.70">
    <property type="entry name" value="Aldolase class I"/>
    <property type="match status" value="1"/>
</dbReference>
<dbReference type="GO" id="GO:0016491">
    <property type="term" value="F:oxidoreductase activity"/>
    <property type="evidence" value="ECO:0007669"/>
    <property type="project" value="InterPro"/>
</dbReference>
<proteinExistence type="predicted"/>
<dbReference type="AlphaFoldDB" id="A0A8K0TBB1"/>
<dbReference type="InterPro" id="IPR045247">
    <property type="entry name" value="Oye-like"/>
</dbReference>
<sequence>MTAQSIADLVAKANARGPTSGFTDVSPDANEAYPEGFDPSKAKILTPLKVGDLILQHRIVHAPLGRSRCANHTETPLAVEYFRQRTTPGALMVSQATATSLASMAWPWGLSIEGPKRLAAVAKVIDAVHEKGGYWFQQLTHVGRASSPGLVKASRARAGIYEAPAYGYRCVSSSAVAESGINTHSGEAFGVPHALEVAEIRELVAEFKETARSVASVGADGIEVIAGNGFLLDQFLQDNVNQRDDEYGGSVENRSRFVLEVVDAVAEVVGYQRVGVRVSPFSNFHEMDGSQPLEQFQHLVRELALRGVAYVTVGEARVSRNLSIEENLARLVAKGIAPEDISLGPFRRLLSEIKPNNPEYTPTVLIGNGGYTAVSGVLTVEDGLADAVSFGRRFIANPDLVQRIRLNQPLSPYDRSTFYTHGARGYTDYP</sequence>
<dbReference type="InterPro" id="IPR013785">
    <property type="entry name" value="Aldolase_TIM"/>
</dbReference>
<feature type="domain" description="NADH:flavin oxidoreductase/NADH oxidase N-terminal" evidence="2">
    <location>
        <begin position="44"/>
        <end position="317"/>
    </location>
</feature>
<keyword evidence="4" id="KW-1185">Reference proteome</keyword>
<evidence type="ECO:0000313" key="3">
    <source>
        <dbReference type="EMBL" id="KAH7361534.1"/>
    </source>
</evidence>
<dbReference type="PANTHER" id="PTHR22893">
    <property type="entry name" value="NADH OXIDOREDUCTASE-RELATED"/>
    <property type="match status" value="1"/>
</dbReference>
<gene>
    <name evidence="3" type="ORF">B0T11DRAFT_226116</name>
</gene>
<evidence type="ECO:0000313" key="4">
    <source>
        <dbReference type="Proteomes" id="UP000813385"/>
    </source>
</evidence>
<protein>
    <recommendedName>
        <fullName evidence="2">NADH:flavin oxidoreductase/NADH oxidase N-terminal domain-containing protein</fullName>
    </recommendedName>
</protein>
<reference evidence="3" key="1">
    <citation type="journal article" date="2021" name="Nat. Commun.">
        <title>Genetic determinants of endophytism in the Arabidopsis root mycobiome.</title>
        <authorList>
            <person name="Mesny F."/>
            <person name="Miyauchi S."/>
            <person name="Thiergart T."/>
            <person name="Pickel B."/>
            <person name="Atanasova L."/>
            <person name="Karlsson M."/>
            <person name="Huettel B."/>
            <person name="Barry K.W."/>
            <person name="Haridas S."/>
            <person name="Chen C."/>
            <person name="Bauer D."/>
            <person name="Andreopoulos W."/>
            <person name="Pangilinan J."/>
            <person name="LaButti K."/>
            <person name="Riley R."/>
            <person name="Lipzen A."/>
            <person name="Clum A."/>
            <person name="Drula E."/>
            <person name="Henrissat B."/>
            <person name="Kohler A."/>
            <person name="Grigoriev I.V."/>
            <person name="Martin F.M."/>
            <person name="Hacquard S."/>
        </authorList>
    </citation>
    <scope>NUCLEOTIDE SEQUENCE</scope>
    <source>
        <strain evidence="3">MPI-CAGE-AT-0016</strain>
    </source>
</reference>
<dbReference type="EMBL" id="JAGPXD010000003">
    <property type="protein sequence ID" value="KAH7361534.1"/>
    <property type="molecule type" value="Genomic_DNA"/>
</dbReference>